<sequence precursor="true">MRTLLLIAFAAGLLPAQPAAPPVTAPAATATAPPAPAQGLAQPNTGNDEVIKRVDDLMWHLLLDDIAHVDKIEYTSLPPAHVGNPRAPGAGNPLIIRAYTFIPKNLDRSKRQPLLVFCHQGVHANEDTRDAHVFRELLEQGYSIVAADYRGSTGYGRGFYEQIDYGAREVDDVYLSGQWMLDNYSFLDPKRVGVIGWSHGGLITLMNIFTHPQAYAVAYAGVPVSDLVARMGYESPGYQSLYSAPYHIGRSVREDVMEYRRRSPVYHAKELQTPLLIHTNTNDEDVNVLEVEHLIEALKAEGKKFEYKIYENAPGGHYFNRIDTRAAKDSRREIYRFLAPYLKPDHPRE</sequence>
<dbReference type="InterPro" id="IPR029058">
    <property type="entry name" value="AB_hydrolase_fold"/>
</dbReference>
<proteinExistence type="predicted"/>
<dbReference type="Pfam" id="PF00326">
    <property type="entry name" value="Peptidase_S9"/>
    <property type="match status" value="1"/>
</dbReference>
<keyword evidence="2" id="KW-0732">Signal</keyword>
<dbReference type="eggNOG" id="COG1506">
    <property type="taxonomic scope" value="Bacteria"/>
</dbReference>
<feature type="chain" id="PRO_5004163707" evidence="2">
    <location>
        <begin position="20"/>
        <end position="349"/>
    </location>
</feature>
<evidence type="ECO:0000313" key="4">
    <source>
        <dbReference type="EMBL" id="ABJ84643.1"/>
    </source>
</evidence>
<evidence type="ECO:0000256" key="2">
    <source>
        <dbReference type="SAM" id="SignalP"/>
    </source>
</evidence>
<dbReference type="EMBL" id="CP000473">
    <property type="protein sequence ID" value="ABJ84643.1"/>
    <property type="molecule type" value="Genomic_DNA"/>
</dbReference>
<feature type="compositionally biased region" description="Low complexity" evidence="1">
    <location>
        <begin position="25"/>
        <end position="43"/>
    </location>
</feature>
<dbReference type="PANTHER" id="PTHR11731">
    <property type="entry name" value="PROTEASE FAMILY S9B,C DIPEPTIDYL-PEPTIDASE IV-RELATED"/>
    <property type="match status" value="1"/>
</dbReference>
<evidence type="ECO:0000256" key="1">
    <source>
        <dbReference type="SAM" id="MobiDB-lite"/>
    </source>
</evidence>
<dbReference type="OrthoDB" id="9812921at2"/>
<dbReference type="HOGENOM" id="CLU_068254_0_0_0"/>
<dbReference type="Gene3D" id="3.40.50.1820">
    <property type="entry name" value="alpha/beta hydrolase"/>
    <property type="match status" value="1"/>
</dbReference>
<dbReference type="STRING" id="234267.Acid_3671"/>
<dbReference type="SUPFAM" id="SSF53474">
    <property type="entry name" value="alpha/beta-Hydrolases"/>
    <property type="match status" value="1"/>
</dbReference>
<organism evidence="4">
    <name type="scientific">Solibacter usitatus (strain Ellin6076)</name>
    <dbReference type="NCBI Taxonomy" id="234267"/>
    <lineage>
        <taxon>Bacteria</taxon>
        <taxon>Pseudomonadati</taxon>
        <taxon>Acidobacteriota</taxon>
        <taxon>Terriglobia</taxon>
        <taxon>Bryobacterales</taxon>
        <taxon>Solibacteraceae</taxon>
        <taxon>Candidatus Solibacter</taxon>
    </lineage>
</organism>
<evidence type="ECO:0000259" key="3">
    <source>
        <dbReference type="Pfam" id="PF00326"/>
    </source>
</evidence>
<dbReference type="InterPro" id="IPR001375">
    <property type="entry name" value="Peptidase_S9_cat"/>
</dbReference>
<dbReference type="GO" id="GO:0008236">
    <property type="term" value="F:serine-type peptidase activity"/>
    <property type="evidence" value="ECO:0007669"/>
    <property type="project" value="InterPro"/>
</dbReference>
<feature type="region of interest" description="Disordered" evidence="1">
    <location>
        <begin position="21"/>
        <end position="46"/>
    </location>
</feature>
<protein>
    <submittedName>
        <fullName evidence="4">Peptidase S9, prolyl oligopeptidase active site domain protein</fullName>
    </submittedName>
</protein>
<dbReference type="PANTHER" id="PTHR11731:SF193">
    <property type="entry name" value="DIPEPTIDYL PEPTIDASE 9"/>
    <property type="match status" value="1"/>
</dbReference>
<dbReference type="SMR" id="Q020L0"/>
<reference evidence="4" key="1">
    <citation type="submission" date="2006-10" db="EMBL/GenBank/DDBJ databases">
        <title>Complete sequence of Solibacter usitatus Ellin6076.</title>
        <authorList>
            <consortium name="US DOE Joint Genome Institute"/>
            <person name="Copeland A."/>
            <person name="Lucas S."/>
            <person name="Lapidus A."/>
            <person name="Barry K."/>
            <person name="Detter J.C."/>
            <person name="Glavina del Rio T."/>
            <person name="Hammon N."/>
            <person name="Israni S."/>
            <person name="Dalin E."/>
            <person name="Tice H."/>
            <person name="Pitluck S."/>
            <person name="Thompson L.S."/>
            <person name="Brettin T."/>
            <person name="Bruce D."/>
            <person name="Han C."/>
            <person name="Tapia R."/>
            <person name="Gilna P."/>
            <person name="Schmutz J."/>
            <person name="Larimer F."/>
            <person name="Land M."/>
            <person name="Hauser L."/>
            <person name="Kyrpides N."/>
            <person name="Mikhailova N."/>
            <person name="Janssen P.H."/>
            <person name="Kuske C.R."/>
            <person name="Richardson P."/>
        </authorList>
    </citation>
    <scope>NUCLEOTIDE SEQUENCE</scope>
    <source>
        <strain evidence="4">Ellin6076</strain>
    </source>
</reference>
<feature type="domain" description="Peptidase S9 prolyl oligopeptidase catalytic" evidence="3">
    <location>
        <begin position="137"/>
        <end position="343"/>
    </location>
</feature>
<dbReference type="AlphaFoldDB" id="Q020L0"/>
<name>Q020L0_SOLUE</name>
<feature type="signal peptide" evidence="2">
    <location>
        <begin position="1"/>
        <end position="19"/>
    </location>
</feature>
<dbReference type="GO" id="GO:0008239">
    <property type="term" value="F:dipeptidyl-peptidase activity"/>
    <property type="evidence" value="ECO:0007669"/>
    <property type="project" value="TreeGrafter"/>
</dbReference>
<dbReference type="InterPro" id="IPR050278">
    <property type="entry name" value="Serine_Prot_S9B/DPPIV"/>
</dbReference>
<accession>Q020L0</accession>
<dbReference type="GO" id="GO:0006508">
    <property type="term" value="P:proteolysis"/>
    <property type="evidence" value="ECO:0007669"/>
    <property type="project" value="InterPro"/>
</dbReference>
<dbReference type="KEGG" id="sus:Acid_3671"/>
<dbReference type="InParanoid" id="Q020L0"/>
<gene>
    <name evidence="4" type="ordered locus">Acid_3671</name>
</gene>